<feature type="non-terminal residue" evidence="2">
    <location>
        <position position="109"/>
    </location>
</feature>
<organism evidence="2 3">
    <name type="scientific">Zopfia rhizophila CBS 207.26</name>
    <dbReference type="NCBI Taxonomy" id="1314779"/>
    <lineage>
        <taxon>Eukaryota</taxon>
        <taxon>Fungi</taxon>
        <taxon>Dikarya</taxon>
        <taxon>Ascomycota</taxon>
        <taxon>Pezizomycotina</taxon>
        <taxon>Dothideomycetes</taxon>
        <taxon>Dothideomycetes incertae sedis</taxon>
        <taxon>Zopfiaceae</taxon>
        <taxon>Zopfia</taxon>
    </lineage>
</organism>
<keyword evidence="1" id="KW-0472">Membrane</keyword>
<dbReference type="AlphaFoldDB" id="A0A6A6E097"/>
<name>A0A6A6E097_9PEZI</name>
<reference evidence="2" key="1">
    <citation type="journal article" date="2020" name="Stud. Mycol.">
        <title>101 Dothideomycetes genomes: a test case for predicting lifestyles and emergence of pathogens.</title>
        <authorList>
            <person name="Haridas S."/>
            <person name="Albert R."/>
            <person name="Binder M."/>
            <person name="Bloem J."/>
            <person name="Labutti K."/>
            <person name="Salamov A."/>
            <person name="Andreopoulos B."/>
            <person name="Baker S."/>
            <person name="Barry K."/>
            <person name="Bills G."/>
            <person name="Bluhm B."/>
            <person name="Cannon C."/>
            <person name="Castanera R."/>
            <person name="Culley D."/>
            <person name="Daum C."/>
            <person name="Ezra D."/>
            <person name="Gonzalez J."/>
            <person name="Henrissat B."/>
            <person name="Kuo A."/>
            <person name="Liang C."/>
            <person name="Lipzen A."/>
            <person name="Lutzoni F."/>
            <person name="Magnuson J."/>
            <person name="Mondo S."/>
            <person name="Nolan M."/>
            <person name="Ohm R."/>
            <person name="Pangilinan J."/>
            <person name="Park H.-J."/>
            <person name="Ramirez L."/>
            <person name="Alfaro M."/>
            <person name="Sun H."/>
            <person name="Tritt A."/>
            <person name="Yoshinaga Y."/>
            <person name="Zwiers L.-H."/>
            <person name="Turgeon B."/>
            <person name="Goodwin S."/>
            <person name="Spatafora J."/>
            <person name="Crous P."/>
            <person name="Grigoriev I."/>
        </authorList>
    </citation>
    <scope>NUCLEOTIDE SEQUENCE</scope>
    <source>
        <strain evidence="2">CBS 207.26</strain>
    </source>
</reference>
<dbReference type="EMBL" id="ML994637">
    <property type="protein sequence ID" value="KAF2184673.1"/>
    <property type="molecule type" value="Genomic_DNA"/>
</dbReference>
<accession>A0A6A6E097</accession>
<evidence type="ECO:0000313" key="2">
    <source>
        <dbReference type="EMBL" id="KAF2184673.1"/>
    </source>
</evidence>
<keyword evidence="1" id="KW-1133">Transmembrane helix</keyword>
<keyword evidence="3" id="KW-1185">Reference proteome</keyword>
<feature type="transmembrane region" description="Helical" evidence="1">
    <location>
        <begin position="65"/>
        <end position="82"/>
    </location>
</feature>
<dbReference type="Proteomes" id="UP000800200">
    <property type="component" value="Unassembled WGS sequence"/>
</dbReference>
<dbReference type="OrthoDB" id="3163292at2759"/>
<gene>
    <name evidence="2" type="ORF">K469DRAFT_781325</name>
</gene>
<keyword evidence="1" id="KW-0812">Transmembrane</keyword>
<proteinExistence type="predicted"/>
<protein>
    <submittedName>
        <fullName evidence="2">Uncharacterized protein</fullName>
    </submittedName>
</protein>
<sequence>MAKLHLYTMTIVRVQSRTTSRNKILRLGFAAALLIICLLDSGLGYTSNTYQDLPKMPFKRALPKVYFRSLALAAVFLRYFALNSRAAEDQELARNHVTMATRLLQTGIY</sequence>
<evidence type="ECO:0000313" key="3">
    <source>
        <dbReference type="Proteomes" id="UP000800200"/>
    </source>
</evidence>
<evidence type="ECO:0000256" key="1">
    <source>
        <dbReference type="SAM" id="Phobius"/>
    </source>
</evidence>
<feature type="transmembrane region" description="Helical" evidence="1">
    <location>
        <begin position="24"/>
        <end position="45"/>
    </location>
</feature>